<organism evidence="1 2">
    <name type="scientific">Lentinula guzmanii</name>
    <dbReference type="NCBI Taxonomy" id="2804957"/>
    <lineage>
        <taxon>Eukaryota</taxon>
        <taxon>Fungi</taxon>
        <taxon>Dikarya</taxon>
        <taxon>Basidiomycota</taxon>
        <taxon>Agaricomycotina</taxon>
        <taxon>Agaricomycetes</taxon>
        <taxon>Agaricomycetidae</taxon>
        <taxon>Agaricales</taxon>
        <taxon>Marasmiineae</taxon>
        <taxon>Omphalotaceae</taxon>
        <taxon>Lentinula</taxon>
    </lineage>
</organism>
<evidence type="ECO:0000313" key="1">
    <source>
        <dbReference type="EMBL" id="KAJ3731845.1"/>
    </source>
</evidence>
<dbReference type="EMBL" id="JANVFO010000028">
    <property type="protein sequence ID" value="KAJ3731845.1"/>
    <property type="molecule type" value="Genomic_DNA"/>
</dbReference>
<name>A0AA38JJT1_9AGAR</name>
<gene>
    <name evidence="1" type="ORF">DFJ43DRAFT_1077761</name>
</gene>
<dbReference type="Proteomes" id="UP001176059">
    <property type="component" value="Unassembled WGS sequence"/>
</dbReference>
<dbReference type="AlphaFoldDB" id="A0AA38JJT1"/>
<reference evidence="1" key="1">
    <citation type="submission" date="2022-08" db="EMBL/GenBank/DDBJ databases">
        <authorList>
            <consortium name="DOE Joint Genome Institute"/>
            <person name="Min B."/>
            <person name="Sierra-Patev S."/>
            <person name="Naranjo-Ortiz M."/>
            <person name="Looney B."/>
            <person name="Konkel Z."/>
            <person name="Slot J.C."/>
            <person name="Sakamoto Y."/>
            <person name="Steenwyk J.L."/>
            <person name="Rokas A."/>
            <person name="Carro J."/>
            <person name="Camarero S."/>
            <person name="Ferreira P."/>
            <person name="Molpeceres G."/>
            <person name="Ruiz-duenas F.J."/>
            <person name="Serrano A."/>
            <person name="Henrissat B."/>
            <person name="Drula E."/>
            <person name="Hughes K.W."/>
            <person name="Mata J.L."/>
            <person name="Ishikawa N.K."/>
            <person name="Vargas-Isla R."/>
            <person name="Ushijima S."/>
            <person name="Smith C.A."/>
            <person name="Ahrendt S."/>
            <person name="Andreopoulos W."/>
            <person name="He G."/>
            <person name="LaButti K."/>
            <person name="Lipzen A."/>
            <person name="Ng V."/>
            <person name="Riley R."/>
            <person name="Sandor L."/>
            <person name="Barry K."/>
            <person name="Martinez A.T."/>
            <person name="Xiao Y."/>
            <person name="Gibbons J.G."/>
            <person name="Terashima K."/>
            <person name="Hibbett D.S."/>
            <person name="Grigoriev I.V."/>
        </authorList>
    </citation>
    <scope>NUCLEOTIDE SEQUENCE</scope>
    <source>
        <strain evidence="1">ET3784</strain>
    </source>
</reference>
<comment type="caution">
    <text evidence="1">The sequence shown here is derived from an EMBL/GenBank/DDBJ whole genome shotgun (WGS) entry which is preliminary data.</text>
</comment>
<accession>A0AA38JJT1</accession>
<evidence type="ECO:0000313" key="2">
    <source>
        <dbReference type="Proteomes" id="UP001176059"/>
    </source>
</evidence>
<keyword evidence="2" id="KW-1185">Reference proteome</keyword>
<protein>
    <submittedName>
        <fullName evidence="1">Uncharacterized protein</fullName>
    </submittedName>
</protein>
<sequence>MPWSWSPFALLLTMGAQFPPSRLPRRSLEVWILQTALLSILSSTLMVSTCHASPILAQPQPHHESHLTVLDSTNLISKGLFDDYDSHPDVSAVAGELHAVDTRHLHHRGLGLRKKASQLSLAIDGMTLIGFAYTEALIGREFDSRPIRLNSLTLPARRPTHPSTEYLYLIPKLGIESQNPKEAFWNCPVYASKSLMKENIPRMVYESHGEPPVYTATFDDGSDGPAPPYTATARNARTTSTAISKRETDRGRIIFFKDQGQSTVIMRLPREEFTQKWGLKGECYRTANKLPTSAADQWNAWKKNIQGWPSFIDLVD</sequence>
<reference evidence="1" key="2">
    <citation type="journal article" date="2023" name="Proc. Natl. Acad. Sci. U.S.A.">
        <title>A global phylogenomic analysis of the shiitake genus Lentinula.</title>
        <authorList>
            <person name="Sierra-Patev S."/>
            <person name="Min B."/>
            <person name="Naranjo-Ortiz M."/>
            <person name="Looney B."/>
            <person name="Konkel Z."/>
            <person name="Slot J.C."/>
            <person name="Sakamoto Y."/>
            <person name="Steenwyk J.L."/>
            <person name="Rokas A."/>
            <person name="Carro J."/>
            <person name="Camarero S."/>
            <person name="Ferreira P."/>
            <person name="Molpeceres G."/>
            <person name="Ruiz-Duenas F.J."/>
            <person name="Serrano A."/>
            <person name="Henrissat B."/>
            <person name="Drula E."/>
            <person name="Hughes K.W."/>
            <person name="Mata J.L."/>
            <person name="Ishikawa N.K."/>
            <person name="Vargas-Isla R."/>
            <person name="Ushijima S."/>
            <person name="Smith C.A."/>
            <person name="Donoghue J."/>
            <person name="Ahrendt S."/>
            <person name="Andreopoulos W."/>
            <person name="He G."/>
            <person name="LaButti K."/>
            <person name="Lipzen A."/>
            <person name="Ng V."/>
            <person name="Riley R."/>
            <person name="Sandor L."/>
            <person name="Barry K."/>
            <person name="Martinez A.T."/>
            <person name="Xiao Y."/>
            <person name="Gibbons J.G."/>
            <person name="Terashima K."/>
            <person name="Grigoriev I.V."/>
            <person name="Hibbett D."/>
        </authorList>
    </citation>
    <scope>NUCLEOTIDE SEQUENCE</scope>
    <source>
        <strain evidence="1">ET3784</strain>
    </source>
</reference>
<proteinExistence type="predicted"/>